<feature type="domain" description="Acyl-CoA dehydrogenase/oxidase C-terminal" evidence="26">
    <location>
        <begin position="466"/>
        <end position="607"/>
    </location>
</feature>
<keyword evidence="20" id="KW-0560">Oxidoreductase</keyword>
<evidence type="ECO:0000256" key="15">
    <source>
        <dbReference type="ARBA" id="ARBA00022729"/>
    </source>
</evidence>
<dbReference type="PROSITE" id="PS00073">
    <property type="entry name" value="ACYL_COA_DH_2"/>
    <property type="match status" value="2"/>
</dbReference>
<dbReference type="Gene3D" id="1.10.540.10">
    <property type="entry name" value="Acyl-CoA dehydrogenase/oxidase, N-terminal domain"/>
    <property type="match status" value="2"/>
</dbReference>
<dbReference type="Pfam" id="PF02770">
    <property type="entry name" value="Acyl-CoA_dh_M"/>
    <property type="match status" value="2"/>
</dbReference>
<dbReference type="PANTHER" id="PTHR48083">
    <property type="entry name" value="MEDIUM-CHAIN SPECIFIC ACYL-COA DEHYDROGENASE, MITOCHONDRIAL-RELATED"/>
    <property type="match status" value="1"/>
</dbReference>
<comment type="cofactor">
    <cofactor evidence="1">
        <name>Zn(2+)</name>
        <dbReference type="ChEBI" id="CHEBI:29105"/>
    </cofactor>
</comment>
<feature type="domain" description="Adenosine deaminase" evidence="27">
    <location>
        <begin position="1401"/>
        <end position="1693"/>
    </location>
</feature>
<evidence type="ECO:0000313" key="31">
    <source>
        <dbReference type="EMBL" id="KAH0812089.1"/>
    </source>
</evidence>
<keyword evidence="12" id="KW-0964">Secreted</keyword>
<evidence type="ECO:0000256" key="7">
    <source>
        <dbReference type="ARBA" id="ARBA00009347"/>
    </source>
</evidence>
<evidence type="ECO:0000259" key="28">
    <source>
        <dbReference type="Pfam" id="PF02770"/>
    </source>
</evidence>
<dbReference type="Gene3D" id="1.20.140.10">
    <property type="entry name" value="Butyryl-CoA Dehydrogenase, subunit A, domain 3"/>
    <property type="match status" value="2"/>
</dbReference>
<evidence type="ECO:0000256" key="21">
    <source>
        <dbReference type="ARBA" id="ARBA00023098"/>
    </source>
</evidence>
<keyword evidence="21" id="KW-0443">Lipid metabolism</keyword>
<gene>
    <name evidence="31" type="ORF">GEV33_010702</name>
</gene>
<keyword evidence="18" id="KW-0276">Fatty acid metabolism</keyword>
<keyword evidence="13" id="KW-0285">Flavoprotein</keyword>
<evidence type="ECO:0000256" key="12">
    <source>
        <dbReference type="ARBA" id="ARBA00022525"/>
    </source>
</evidence>
<dbReference type="InterPro" id="IPR036250">
    <property type="entry name" value="AcylCo_DH-like_C"/>
</dbReference>
<organism evidence="31 32">
    <name type="scientific">Tenebrio molitor</name>
    <name type="common">Yellow mealworm beetle</name>
    <dbReference type="NCBI Taxonomy" id="7067"/>
    <lineage>
        <taxon>Eukaryota</taxon>
        <taxon>Metazoa</taxon>
        <taxon>Ecdysozoa</taxon>
        <taxon>Arthropoda</taxon>
        <taxon>Hexapoda</taxon>
        <taxon>Insecta</taxon>
        <taxon>Pterygota</taxon>
        <taxon>Neoptera</taxon>
        <taxon>Endopterygota</taxon>
        <taxon>Coleoptera</taxon>
        <taxon>Polyphaga</taxon>
        <taxon>Cucujiformia</taxon>
        <taxon>Tenebrionidae</taxon>
        <taxon>Tenebrio</taxon>
    </lineage>
</organism>
<dbReference type="EC" id="3.5.4.4" evidence="9"/>
<keyword evidence="17" id="KW-0274">FAD</keyword>
<dbReference type="GO" id="GO:0004000">
    <property type="term" value="F:adenosine deaminase activity"/>
    <property type="evidence" value="ECO:0007669"/>
    <property type="project" value="InterPro"/>
</dbReference>
<feature type="domain" description="Acyl-CoA oxidase/dehydrogenase middle" evidence="28">
    <location>
        <begin position="356"/>
        <end position="454"/>
    </location>
</feature>
<feature type="domain" description="Acyl-CoA oxidase/dehydrogenase middle" evidence="28">
    <location>
        <begin position="693"/>
        <end position="791"/>
    </location>
</feature>
<dbReference type="GO" id="GO:0006154">
    <property type="term" value="P:adenosine catabolic process"/>
    <property type="evidence" value="ECO:0007669"/>
    <property type="project" value="InterPro"/>
</dbReference>
<dbReference type="InterPro" id="IPR050741">
    <property type="entry name" value="Acyl-CoA_dehydrogenase"/>
</dbReference>
<dbReference type="GO" id="GO:0005615">
    <property type="term" value="C:extracellular space"/>
    <property type="evidence" value="ECO:0007669"/>
    <property type="project" value="InterPro"/>
</dbReference>
<dbReference type="FunFam" id="2.40.110.10:FF:000007">
    <property type="entry name" value="Medium-chain specific acyl-CoA dehydrogenase, mitochondrial"/>
    <property type="match status" value="2"/>
</dbReference>
<feature type="compositionally biased region" description="Polar residues" evidence="25">
    <location>
        <begin position="115"/>
        <end position="124"/>
    </location>
</feature>
<dbReference type="CDD" id="cd01321">
    <property type="entry name" value="ADGF"/>
    <property type="match status" value="1"/>
</dbReference>
<comment type="similarity">
    <text evidence="7">Belongs to the acyl-CoA dehydrogenase family.</text>
</comment>
<dbReference type="SUPFAM" id="SSF51556">
    <property type="entry name" value="Metallo-dependent hydrolases"/>
    <property type="match status" value="1"/>
</dbReference>
<dbReference type="InterPro" id="IPR006089">
    <property type="entry name" value="Acyl-CoA_DH_CS"/>
</dbReference>
<comment type="subcellular location">
    <subcellularLocation>
        <location evidence="3">Mitochondrion matrix</location>
    </subcellularLocation>
    <subcellularLocation>
        <location evidence="4">Secreted</location>
    </subcellularLocation>
</comment>
<keyword evidence="14" id="KW-0479">Metal-binding</keyword>
<dbReference type="InterPro" id="IPR006331">
    <property type="entry name" value="ADGF"/>
</dbReference>
<dbReference type="GO" id="GO:0005759">
    <property type="term" value="C:mitochondrial matrix"/>
    <property type="evidence" value="ECO:0007669"/>
    <property type="project" value="UniProtKB-SubCell"/>
</dbReference>
<dbReference type="NCBIfam" id="TIGR01431">
    <property type="entry name" value="adm_rel"/>
    <property type="match status" value="1"/>
</dbReference>
<accession>A0A8J6HCC9</accession>
<dbReference type="Pfam" id="PF02771">
    <property type="entry name" value="Acyl-CoA_dh_N"/>
    <property type="match status" value="1"/>
</dbReference>
<dbReference type="InterPro" id="IPR006091">
    <property type="entry name" value="Acyl-CoA_Oxase/DH_mid-dom"/>
</dbReference>
<dbReference type="Pfam" id="PF00962">
    <property type="entry name" value="A_deaminase"/>
    <property type="match status" value="1"/>
</dbReference>
<dbReference type="Gene3D" id="2.40.110.10">
    <property type="entry name" value="Butyryl-CoA Dehydrogenase, subunit A, domain 2"/>
    <property type="match status" value="2"/>
</dbReference>
<dbReference type="Pfam" id="PF08451">
    <property type="entry name" value="A_deaminase_N"/>
    <property type="match status" value="1"/>
</dbReference>
<dbReference type="GO" id="GO:0070991">
    <property type="term" value="F:medium-chain fatty acyl-CoA dehydrogenase activity"/>
    <property type="evidence" value="ECO:0007669"/>
    <property type="project" value="UniProtKB-EC"/>
</dbReference>
<dbReference type="FunFam" id="1.20.140.10:FF:000011">
    <property type="entry name" value="Medium-chain specific acyl-CoA dehydrogenase, mitochondrial"/>
    <property type="match status" value="2"/>
</dbReference>
<evidence type="ECO:0000259" key="30">
    <source>
        <dbReference type="Pfam" id="PF08451"/>
    </source>
</evidence>
<evidence type="ECO:0000256" key="8">
    <source>
        <dbReference type="ARBA" id="ARBA00012033"/>
    </source>
</evidence>
<feature type="domain" description="Acyl-CoA dehydrogenase/oxidase N-terminal" evidence="29">
    <location>
        <begin position="242"/>
        <end position="350"/>
    </location>
</feature>
<dbReference type="InterPro" id="IPR037069">
    <property type="entry name" value="AcylCoA_DH/ox_N_sf"/>
</dbReference>
<comment type="catalytic activity">
    <reaction evidence="23">
        <text>adenosine + H2O + H(+) = inosine + NH4(+)</text>
        <dbReference type="Rhea" id="RHEA:24408"/>
        <dbReference type="ChEBI" id="CHEBI:15377"/>
        <dbReference type="ChEBI" id="CHEBI:15378"/>
        <dbReference type="ChEBI" id="CHEBI:16335"/>
        <dbReference type="ChEBI" id="CHEBI:17596"/>
        <dbReference type="ChEBI" id="CHEBI:28938"/>
        <dbReference type="EC" id="3.5.4.4"/>
    </reaction>
</comment>
<dbReference type="InterPro" id="IPR046373">
    <property type="entry name" value="Acyl-CoA_Oxase/DH_mid-dom_sf"/>
</dbReference>
<evidence type="ECO:0000256" key="25">
    <source>
        <dbReference type="SAM" id="MobiDB-lite"/>
    </source>
</evidence>
<feature type="compositionally biased region" description="Basic and acidic residues" evidence="25">
    <location>
        <begin position="135"/>
        <end position="145"/>
    </location>
</feature>
<evidence type="ECO:0000256" key="14">
    <source>
        <dbReference type="ARBA" id="ARBA00022723"/>
    </source>
</evidence>
<sequence length="1711" mass="192302">MRTILESSKLEEMKELQNLRKRPNGVNVLGLALGTSEDEGVTKDPFKIKLGGMVNMQALKSGKVKQVDDAYDAGIGTQFSVETNKRDEDEEMMKFIEEELSKKKRKTEIEGSVVQDGNKSSYTSPEEAALNAVPDHLRESSTKRSEEMLSNQMLNGIPEVDLGIEVKIRNIEATEEAKLRLLWEKKNKKDGPSPFVPTNMAVNFVQHNRFNIEQNEIPRKKGKLDQDNKVEEVVEKPKKLNDTQKEFQAVARKFAREEIAPVAAHFDKTGEYPIEILKKAWSLGLLNSHIPEFCGGLEQSVFDGCLVGEELAWGCTGIATVLGSSNLGQVPVIIAGTKEQQKKYLGRLIEEPLVSAYCVTEPGTGSDVNGVKTKAEKKGDEYILNGQKMWITNGGVANWYFVLARTNPDPKCSPAKAFTGFIVDRDTPGVTPGRKEMNMGQRASDTRGITFEDVRVPKENVLLGEGAGFKIAMGAFDKTRPPVACGATGLAQRCLDEATKYSLERKTFGVPIAHHQAVAFMLADMAIGVETARLSWMKGAWEVDNGIRNSYSASIAKCYAGDVANKCASDAVQVFGGAGFNSEYPVEKLMRDAKIYQIYEGTTQIQKIKEIQAVARKFTREEIVPAAAYHDKTGEYPKALIKKAWSLGLMNGHIPEHCGGLQQGVFDICLTGEELAYGCTGIFTAIDSSNLGAYGVTEPGGGSDVSGVKTKAVKKGDEWILNGQKMWITNGGVANWYFVLARTDPDPKCPAGKAFTGFIVERDSPGVTPGRKEINMGQRASDTRGITFEDVRVPKENVLLGEGAGFKIAMNAFDKTRPSVACGATGLAQRCLDEGVKYSLERKTFGVPIAHHQAVAFMLADMAIGVETARLMWMKSAWEVDNGMKNTYAASIAKSYASDVANKSASDAVQIFGGAGFNSEYPVEKLMRDAKIFQIYEGTSQIQKIVISRKTNGRHHHHETAKDKVANILTKVPEKEQKDFVRYYLHRGYELIKDKETERYPSFHYEMDDDEAILLYEYFATNNRITDDEIVKVGQNVICWNDKYVLEFVKHHAQRGYELEASQLMDIVSADVLLHSFILKALKMTNETSPVATIASLPSASLLEEELLYYCPKMRLSANNLLCLILILSLLKATYSSPQGQNTWELIKNLSPTFRDDFKRDQVVQENVQEKDGTGEKWMLNIIDRYAQKLYGWLIEEKLRTVQKKDLDDSVSPVLFSKVILVTTMLTSSDSDNYLQERATILSREESTFYGHNVNLTAKEILVNKILLKEKTEELTVGYKNSSNFLPSVHFFQAKDRIDKSPVFTIIKKMPKAMSLHTHLLAGVSADFLIKEISYRDNLYGGYFRDTFKLKFLADPQDDDRCNWTLISDMRLNQTAPVFDMWLREQLLLNVENPNDAYPSAESVWGKFKKIFTTVYDLLSYKPVFQEYIYQLLQELYDDNVMYTELRGTMMPLYELDGRTYSNQQFFEIFIDTVNKFKTKHPRFIGVRYIHSIYRGVDEDVLQTGLDDIIKMKQLFPDFISGFDFVGFESEGKSIVDYRAQLLEAKKHLKFFFHAGETNWFGHVDLNLLDAMLLNATRIGHGFAAVKHPALLKLGKERNIPFEICPISNQVLMLNEDPKNHPAAILMAIDYPLVICNDDPSIWNATGLSYDWYVAFMAMTPKTSGIEVLKQFAINSIVYSAMEAQEKKRAMEQWKTQWSEFLDNVLSEKSD</sequence>
<dbReference type="Gene3D" id="3.20.20.140">
    <property type="entry name" value="Metal-dependent hydrolases"/>
    <property type="match status" value="1"/>
</dbReference>
<evidence type="ECO:0000256" key="23">
    <source>
        <dbReference type="ARBA" id="ARBA00047764"/>
    </source>
</evidence>
<evidence type="ECO:0000256" key="3">
    <source>
        <dbReference type="ARBA" id="ARBA00004305"/>
    </source>
</evidence>
<evidence type="ECO:0000256" key="5">
    <source>
        <dbReference type="ARBA" id="ARBA00005198"/>
    </source>
</evidence>
<evidence type="ECO:0000259" key="29">
    <source>
        <dbReference type="Pfam" id="PF02771"/>
    </source>
</evidence>
<evidence type="ECO:0000256" key="17">
    <source>
        <dbReference type="ARBA" id="ARBA00022827"/>
    </source>
</evidence>
<dbReference type="Pfam" id="PF00441">
    <property type="entry name" value="Acyl-CoA_dh_1"/>
    <property type="match status" value="2"/>
</dbReference>
<dbReference type="FunFam" id="1.10.540.10:FF:000010">
    <property type="entry name" value="Medium-chain specific acyl-CoA dehydrogenase, mitochondrial"/>
    <property type="match status" value="1"/>
</dbReference>
<keyword evidence="16" id="KW-0378">Hydrolase</keyword>
<proteinExistence type="inferred from homology"/>
<evidence type="ECO:0000259" key="27">
    <source>
        <dbReference type="Pfam" id="PF00962"/>
    </source>
</evidence>
<evidence type="ECO:0000256" key="4">
    <source>
        <dbReference type="ARBA" id="ARBA00004613"/>
    </source>
</evidence>
<name>A0A8J6HCC9_TENMO</name>
<comment type="cofactor">
    <cofactor evidence="2">
        <name>FAD</name>
        <dbReference type="ChEBI" id="CHEBI:57692"/>
    </cofactor>
</comment>
<evidence type="ECO:0000256" key="6">
    <source>
        <dbReference type="ARBA" id="ARBA00006083"/>
    </source>
</evidence>
<evidence type="ECO:0000256" key="20">
    <source>
        <dbReference type="ARBA" id="ARBA00023002"/>
    </source>
</evidence>
<dbReference type="GO" id="GO:0046872">
    <property type="term" value="F:metal ion binding"/>
    <property type="evidence" value="ECO:0007669"/>
    <property type="project" value="UniProtKB-KW"/>
</dbReference>
<keyword evidence="22" id="KW-0496">Mitochondrion</keyword>
<dbReference type="Proteomes" id="UP000719412">
    <property type="component" value="Unassembled WGS sequence"/>
</dbReference>
<comment type="catalytic activity">
    <reaction evidence="24">
        <text>a medium-chain 2,3-saturated fatty acyl-CoA + oxidized [electron-transfer flavoprotein] + H(+) = a medium-chain (2E)-enoyl-CoA + reduced [electron-transfer flavoprotein]</text>
        <dbReference type="Rhea" id="RHEA:14477"/>
        <dbReference type="Rhea" id="RHEA-COMP:10685"/>
        <dbReference type="Rhea" id="RHEA-COMP:10686"/>
        <dbReference type="ChEBI" id="CHEBI:15378"/>
        <dbReference type="ChEBI" id="CHEBI:57692"/>
        <dbReference type="ChEBI" id="CHEBI:58307"/>
        <dbReference type="ChEBI" id="CHEBI:83723"/>
        <dbReference type="ChEBI" id="CHEBI:83726"/>
        <dbReference type="EC" id="1.3.8.7"/>
    </reaction>
</comment>
<dbReference type="InterPro" id="IPR010756">
    <property type="entry name" value="Tls1-like"/>
</dbReference>
<dbReference type="GO" id="GO:0051793">
    <property type="term" value="P:medium-chain fatty acid catabolic process"/>
    <property type="evidence" value="ECO:0007669"/>
    <property type="project" value="TreeGrafter"/>
</dbReference>
<dbReference type="GO" id="GO:0050660">
    <property type="term" value="F:flavin adenine dinucleotide binding"/>
    <property type="evidence" value="ECO:0007669"/>
    <property type="project" value="InterPro"/>
</dbReference>
<dbReference type="InterPro" id="IPR013659">
    <property type="entry name" value="A_deaminase_N"/>
</dbReference>
<dbReference type="InterPro" id="IPR009075">
    <property type="entry name" value="AcylCo_DH/oxidase_C"/>
</dbReference>
<evidence type="ECO:0000256" key="11">
    <source>
        <dbReference type="ARBA" id="ARBA00019125"/>
    </source>
</evidence>
<dbReference type="Pfam" id="PF07052">
    <property type="entry name" value="Hep_59"/>
    <property type="match status" value="1"/>
</dbReference>
<evidence type="ECO:0000256" key="18">
    <source>
        <dbReference type="ARBA" id="ARBA00022832"/>
    </source>
</evidence>
<reference evidence="31" key="2">
    <citation type="submission" date="2021-08" db="EMBL/GenBank/DDBJ databases">
        <authorList>
            <person name="Eriksson T."/>
        </authorList>
    </citation>
    <scope>NUCLEOTIDE SEQUENCE</scope>
    <source>
        <strain evidence="31">Stoneville</strain>
        <tissue evidence="31">Whole head</tissue>
    </source>
</reference>
<keyword evidence="15" id="KW-0732">Signal</keyword>
<dbReference type="InterPro" id="IPR001365">
    <property type="entry name" value="A_deaminase_dom"/>
</dbReference>
<feature type="domain" description="Acyl-CoA dehydrogenase/oxidase C-terminal" evidence="26">
    <location>
        <begin position="803"/>
        <end position="949"/>
    </location>
</feature>
<evidence type="ECO:0000256" key="9">
    <source>
        <dbReference type="ARBA" id="ARBA00012784"/>
    </source>
</evidence>
<keyword evidence="32" id="KW-1185">Reference proteome</keyword>
<evidence type="ECO:0000256" key="1">
    <source>
        <dbReference type="ARBA" id="ARBA00001947"/>
    </source>
</evidence>
<dbReference type="FunFam" id="3.20.20.140:FF:000017">
    <property type="entry name" value="Adenosine deaminase 2"/>
    <property type="match status" value="1"/>
</dbReference>
<evidence type="ECO:0000313" key="32">
    <source>
        <dbReference type="Proteomes" id="UP000719412"/>
    </source>
</evidence>
<dbReference type="PROSITE" id="PS00072">
    <property type="entry name" value="ACYL_COA_DH_1"/>
    <property type="match status" value="1"/>
</dbReference>
<comment type="caution">
    <text evidence="31">The sequence shown here is derived from an EMBL/GenBank/DDBJ whole genome shotgun (WGS) entry which is preliminary data.</text>
</comment>
<comment type="similarity">
    <text evidence="6">Belongs to the metallo-dependent hydrolases superfamily. Adenosine and AMP deaminases family. ADGF subfamily.</text>
</comment>
<dbReference type="InterPro" id="IPR009100">
    <property type="entry name" value="AcylCoA_DH/oxidase_NM_dom_sf"/>
</dbReference>
<evidence type="ECO:0000256" key="2">
    <source>
        <dbReference type="ARBA" id="ARBA00001974"/>
    </source>
</evidence>
<evidence type="ECO:0000256" key="13">
    <source>
        <dbReference type="ARBA" id="ARBA00022630"/>
    </source>
</evidence>
<evidence type="ECO:0000256" key="24">
    <source>
        <dbReference type="ARBA" id="ARBA00047882"/>
    </source>
</evidence>
<dbReference type="PANTHER" id="PTHR48083:SF2">
    <property type="entry name" value="MEDIUM-CHAIN SPECIFIC ACYL-COA DEHYDROGENASE, MITOCHONDRIAL"/>
    <property type="match status" value="1"/>
</dbReference>
<dbReference type="SUPFAM" id="SSF56645">
    <property type="entry name" value="Acyl-CoA dehydrogenase NM domain-like"/>
    <property type="match status" value="2"/>
</dbReference>
<dbReference type="EC" id="1.3.8.7" evidence="8"/>
<feature type="region of interest" description="Disordered" evidence="25">
    <location>
        <begin position="108"/>
        <end position="145"/>
    </location>
</feature>
<evidence type="ECO:0000256" key="16">
    <source>
        <dbReference type="ARBA" id="ARBA00022801"/>
    </source>
</evidence>
<evidence type="ECO:0000256" key="10">
    <source>
        <dbReference type="ARBA" id="ARBA00018099"/>
    </source>
</evidence>
<evidence type="ECO:0000256" key="22">
    <source>
        <dbReference type="ARBA" id="ARBA00023128"/>
    </source>
</evidence>
<dbReference type="InterPro" id="IPR032466">
    <property type="entry name" value="Metal_Hydrolase"/>
</dbReference>
<dbReference type="SUPFAM" id="SSF47203">
    <property type="entry name" value="Acyl-CoA dehydrogenase C-terminal domain-like"/>
    <property type="match status" value="2"/>
</dbReference>
<protein>
    <recommendedName>
        <fullName evidence="10">Adenosine deaminase</fullName>
        <ecNumber evidence="8">1.3.8.7</ecNumber>
        <ecNumber evidence="9">3.5.4.4</ecNumber>
    </recommendedName>
    <alternativeName>
        <fullName evidence="11">Medium-chain specific acyl-CoA dehydrogenase, mitochondrial</fullName>
    </alternativeName>
</protein>
<evidence type="ECO:0000259" key="26">
    <source>
        <dbReference type="Pfam" id="PF00441"/>
    </source>
</evidence>
<evidence type="ECO:0000256" key="19">
    <source>
        <dbReference type="ARBA" id="ARBA00022946"/>
    </source>
</evidence>
<reference evidence="31" key="1">
    <citation type="journal article" date="2020" name="J Insects Food Feed">
        <title>The yellow mealworm (Tenebrio molitor) genome: a resource for the emerging insects as food and feed industry.</title>
        <authorList>
            <person name="Eriksson T."/>
            <person name="Andere A."/>
            <person name="Kelstrup H."/>
            <person name="Emery V."/>
            <person name="Picard C."/>
        </authorList>
    </citation>
    <scope>NUCLEOTIDE SEQUENCE</scope>
    <source>
        <strain evidence="31">Stoneville</strain>
        <tissue evidence="31">Whole head</tissue>
    </source>
</reference>
<comment type="pathway">
    <text evidence="5">Lipid metabolism; mitochondrial fatty acid beta-oxidation.</text>
</comment>
<dbReference type="EMBL" id="JABDTM020026305">
    <property type="protein sequence ID" value="KAH0812089.1"/>
    <property type="molecule type" value="Genomic_DNA"/>
</dbReference>
<dbReference type="InterPro" id="IPR013786">
    <property type="entry name" value="AcylCoA_DH/ox_N"/>
</dbReference>
<feature type="domain" description="Adenosine/AMP deaminase N-terminal" evidence="30">
    <location>
        <begin position="1223"/>
        <end position="1307"/>
    </location>
</feature>
<keyword evidence="19" id="KW-0809">Transit peptide</keyword>